<gene>
    <name evidence="1" type="ORF">Sradi_0765300</name>
</gene>
<name>A0AAW2VPY6_SESRA</name>
<evidence type="ECO:0000313" key="1">
    <source>
        <dbReference type="EMBL" id="KAL0431393.1"/>
    </source>
</evidence>
<proteinExistence type="predicted"/>
<reference evidence="1" key="1">
    <citation type="submission" date="2020-06" db="EMBL/GenBank/DDBJ databases">
        <authorList>
            <person name="Li T."/>
            <person name="Hu X."/>
            <person name="Zhang T."/>
            <person name="Song X."/>
            <person name="Zhang H."/>
            <person name="Dai N."/>
            <person name="Sheng W."/>
            <person name="Hou X."/>
            <person name="Wei L."/>
        </authorList>
    </citation>
    <scope>NUCLEOTIDE SEQUENCE</scope>
    <source>
        <strain evidence="1">G02</strain>
        <tissue evidence="1">Leaf</tissue>
    </source>
</reference>
<comment type="caution">
    <text evidence="1">The sequence shown here is derived from an EMBL/GenBank/DDBJ whole genome shotgun (WGS) entry which is preliminary data.</text>
</comment>
<protein>
    <submittedName>
        <fullName evidence="1">Uncharacterized protein</fullName>
    </submittedName>
</protein>
<dbReference type="AlphaFoldDB" id="A0AAW2VPY6"/>
<dbReference type="EMBL" id="JACGWJ010000003">
    <property type="protein sequence ID" value="KAL0431393.1"/>
    <property type="molecule type" value="Genomic_DNA"/>
</dbReference>
<accession>A0AAW2VPY6</accession>
<reference evidence="1" key="2">
    <citation type="journal article" date="2024" name="Plant">
        <title>Genomic evolution and insights into agronomic trait innovations of Sesamum species.</title>
        <authorList>
            <person name="Miao H."/>
            <person name="Wang L."/>
            <person name="Qu L."/>
            <person name="Liu H."/>
            <person name="Sun Y."/>
            <person name="Le M."/>
            <person name="Wang Q."/>
            <person name="Wei S."/>
            <person name="Zheng Y."/>
            <person name="Lin W."/>
            <person name="Duan Y."/>
            <person name="Cao H."/>
            <person name="Xiong S."/>
            <person name="Wang X."/>
            <person name="Wei L."/>
            <person name="Li C."/>
            <person name="Ma Q."/>
            <person name="Ju M."/>
            <person name="Zhao R."/>
            <person name="Li G."/>
            <person name="Mu C."/>
            <person name="Tian Q."/>
            <person name="Mei H."/>
            <person name="Zhang T."/>
            <person name="Gao T."/>
            <person name="Zhang H."/>
        </authorList>
    </citation>
    <scope>NUCLEOTIDE SEQUENCE</scope>
    <source>
        <strain evidence="1">G02</strain>
    </source>
</reference>
<organism evidence="1">
    <name type="scientific">Sesamum radiatum</name>
    <name type="common">Black benniseed</name>
    <dbReference type="NCBI Taxonomy" id="300843"/>
    <lineage>
        <taxon>Eukaryota</taxon>
        <taxon>Viridiplantae</taxon>
        <taxon>Streptophyta</taxon>
        <taxon>Embryophyta</taxon>
        <taxon>Tracheophyta</taxon>
        <taxon>Spermatophyta</taxon>
        <taxon>Magnoliopsida</taxon>
        <taxon>eudicotyledons</taxon>
        <taxon>Gunneridae</taxon>
        <taxon>Pentapetalae</taxon>
        <taxon>asterids</taxon>
        <taxon>lamiids</taxon>
        <taxon>Lamiales</taxon>
        <taxon>Pedaliaceae</taxon>
        <taxon>Sesamum</taxon>
    </lineage>
</organism>
<sequence length="128" mass="14841">MTTDEAGCHRKLQVQELEKIRDDAYESSRIYKDKTKAFHDHAISRKALIVGQKVLLFHSKLKLFPNKLRSHWVEPFVVAQIFPHSTVEIKSPTTKKVFKVNGHKLKPFYEGFQSTLAEKIHLLEPTCI</sequence>